<feature type="region of interest" description="Disordered" evidence="1">
    <location>
        <begin position="327"/>
        <end position="383"/>
    </location>
</feature>
<keyword evidence="2" id="KW-0472">Membrane</keyword>
<comment type="caution">
    <text evidence="5">The sequence shown here is derived from an EMBL/GenBank/DDBJ whole genome shotgun (WGS) entry which is preliminary data.</text>
</comment>
<feature type="compositionally biased region" description="Polar residues" evidence="1">
    <location>
        <begin position="371"/>
        <end position="380"/>
    </location>
</feature>
<feature type="domain" description="Mce/MlaD" evidence="3">
    <location>
        <begin position="43"/>
        <end position="116"/>
    </location>
</feature>
<dbReference type="RefSeq" id="WP_378055791.1">
    <property type="nucleotide sequence ID" value="NZ_JBHSIS010000004.1"/>
</dbReference>
<proteinExistence type="predicted"/>
<evidence type="ECO:0000259" key="4">
    <source>
        <dbReference type="Pfam" id="PF11887"/>
    </source>
</evidence>
<evidence type="ECO:0000259" key="3">
    <source>
        <dbReference type="Pfam" id="PF02470"/>
    </source>
</evidence>
<dbReference type="Pfam" id="PF11887">
    <property type="entry name" value="Mce4_CUP1"/>
    <property type="match status" value="1"/>
</dbReference>
<keyword evidence="2" id="KW-1133">Transmembrane helix</keyword>
<protein>
    <submittedName>
        <fullName evidence="5">MCE family protein</fullName>
    </submittedName>
</protein>
<evidence type="ECO:0000313" key="5">
    <source>
        <dbReference type="EMBL" id="MFC4853819.1"/>
    </source>
</evidence>
<dbReference type="PANTHER" id="PTHR33371">
    <property type="entry name" value="INTERMEMBRANE PHOSPHOLIPID TRANSPORT SYSTEM BINDING PROTEIN MLAD-RELATED"/>
    <property type="match status" value="1"/>
</dbReference>
<evidence type="ECO:0000256" key="2">
    <source>
        <dbReference type="SAM" id="Phobius"/>
    </source>
</evidence>
<dbReference type="PANTHER" id="PTHR33371:SF19">
    <property type="entry name" value="MCE-FAMILY PROTEIN MCE4A"/>
    <property type="match status" value="1"/>
</dbReference>
<keyword evidence="2" id="KW-0812">Transmembrane</keyword>
<dbReference type="Pfam" id="PF02470">
    <property type="entry name" value="MlaD"/>
    <property type="match status" value="1"/>
</dbReference>
<dbReference type="EMBL" id="JBHSIS010000004">
    <property type="protein sequence ID" value="MFC4853819.1"/>
    <property type="molecule type" value="Genomic_DNA"/>
</dbReference>
<dbReference type="InterPro" id="IPR005693">
    <property type="entry name" value="Mce"/>
</dbReference>
<dbReference type="InterPro" id="IPR024516">
    <property type="entry name" value="Mce_C"/>
</dbReference>
<accession>A0ABV9RYW7</accession>
<evidence type="ECO:0000313" key="6">
    <source>
        <dbReference type="Proteomes" id="UP001595859"/>
    </source>
</evidence>
<evidence type="ECO:0000256" key="1">
    <source>
        <dbReference type="SAM" id="MobiDB-lite"/>
    </source>
</evidence>
<organism evidence="5 6">
    <name type="scientific">Actinophytocola glycyrrhizae</name>
    <dbReference type="NCBI Taxonomy" id="2044873"/>
    <lineage>
        <taxon>Bacteria</taxon>
        <taxon>Bacillati</taxon>
        <taxon>Actinomycetota</taxon>
        <taxon>Actinomycetes</taxon>
        <taxon>Pseudonocardiales</taxon>
        <taxon>Pseudonocardiaceae</taxon>
    </lineage>
</organism>
<feature type="transmembrane region" description="Helical" evidence="2">
    <location>
        <begin position="12"/>
        <end position="33"/>
    </location>
</feature>
<sequence>MRSGTGATIRRRLLGVGFIVVIAALVSLSIAMYNKAFTPFVNVSLSTDKVGNQLQVLGDVKARGLIVGEIRDITPTEDGAVLDLALDPEKADLIPRNVSARFIPKTLFGDRYVALQIPEDPDSRSLREGDRIEQDRSAPAVELSQALDHLLPVLQAVQPQKLSTTLTAISTALEGRGDQLGETLVELGKLVGEINPHVPQLTHDLRALVEVSDTYTEAIPDFVAALDDLTVTSRTVYEQRANLDALFADLTMSSRDLESFLRANSGNLIRLSDSSRDTLEILARYSPSYPCFLNQMAALVDAAEPVFGAGSDAPGLHATIEVVVNKGPYEPGKDTPEFNEHRGPRCYDPEQMGTPFPDQPPDGPLQDGTSHGPQNRTQQDGLLPPVNGAEYLTGPNAVTTADSIANTPAEQEFLAQLVAPGMGLSPSQVPGWSTLLLGPVFRGAEVTVR</sequence>
<dbReference type="Proteomes" id="UP001595859">
    <property type="component" value="Unassembled WGS sequence"/>
</dbReference>
<keyword evidence="6" id="KW-1185">Reference proteome</keyword>
<dbReference type="InterPro" id="IPR052336">
    <property type="entry name" value="MlaD_Phospholipid_Transporter"/>
</dbReference>
<feature type="compositionally biased region" description="Basic and acidic residues" evidence="1">
    <location>
        <begin position="331"/>
        <end position="348"/>
    </location>
</feature>
<dbReference type="InterPro" id="IPR003399">
    <property type="entry name" value="Mce/MlaD"/>
</dbReference>
<feature type="domain" description="Mammalian cell entry C-terminal" evidence="4">
    <location>
        <begin position="123"/>
        <end position="344"/>
    </location>
</feature>
<dbReference type="NCBIfam" id="TIGR00996">
    <property type="entry name" value="Mtu_fam_mce"/>
    <property type="match status" value="1"/>
</dbReference>
<name>A0ABV9RYW7_9PSEU</name>
<gene>
    <name evidence="5" type="ORF">ACFPCV_09905</name>
</gene>
<reference evidence="6" key="1">
    <citation type="journal article" date="2019" name="Int. J. Syst. Evol. Microbiol.">
        <title>The Global Catalogue of Microorganisms (GCM) 10K type strain sequencing project: providing services to taxonomists for standard genome sequencing and annotation.</title>
        <authorList>
            <consortium name="The Broad Institute Genomics Platform"/>
            <consortium name="The Broad Institute Genome Sequencing Center for Infectious Disease"/>
            <person name="Wu L."/>
            <person name="Ma J."/>
        </authorList>
    </citation>
    <scope>NUCLEOTIDE SEQUENCE [LARGE SCALE GENOMIC DNA]</scope>
    <source>
        <strain evidence="6">ZS-22-S1</strain>
    </source>
</reference>